<evidence type="ECO:0000313" key="1">
    <source>
        <dbReference type="EMBL" id="CAG9945408.1"/>
    </source>
</evidence>
<accession>A0ACA9TXQ5</accession>
<name>A0ACA9TXQ5_BIOOC</name>
<keyword evidence="2" id="KW-1185">Reference proteome</keyword>
<gene>
    <name evidence="1" type="ORF">CRV2_00012145</name>
</gene>
<dbReference type="EMBL" id="CADEHS020000009">
    <property type="protein sequence ID" value="CAG9945408.1"/>
    <property type="molecule type" value="Genomic_DNA"/>
</dbReference>
<comment type="caution">
    <text evidence="1">The sequence shown here is derived from an EMBL/GenBank/DDBJ whole genome shotgun (WGS) entry which is preliminary data.</text>
</comment>
<sequence length="173" mass="18420">MAWEKVCRRTSSAEISSPDKSSCFPSLATIGTGLVIGSGTALSRGGPASLLISYLAIDTVAFFVMTALGEMSASLPMNRGFGGHATRIVDPTFGYDLPCTGHKKVEACALADLLPGYNCYFKYIITTPTNLATAGLVIPYWRPGLNVGIWTAVFGLVIISINRAWSGFLFAAW</sequence>
<reference evidence="1" key="1">
    <citation type="submission" date="2020-04" db="EMBL/GenBank/DDBJ databases">
        <authorList>
            <person name="Broberg M."/>
        </authorList>
    </citation>
    <scope>NUCLEOTIDE SEQUENCE</scope>
</reference>
<organism evidence="1 2">
    <name type="scientific">Clonostachys rosea f. rosea IK726</name>
    <dbReference type="NCBI Taxonomy" id="1349383"/>
    <lineage>
        <taxon>Eukaryota</taxon>
        <taxon>Fungi</taxon>
        <taxon>Dikarya</taxon>
        <taxon>Ascomycota</taxon>
        <taxon>Pezizomycotina</taxon>
        <taxon>Sordariomycetes</taxon>
        <taxon>Hypocreomycetidae</taxon>
        <taxon>Hypocreales</taxon>
        <taxon>Bionectriaceae</taxon>
        <taxon>Clonostachys</taxon>
    </lineage>
</organism>
<dbReference type="Proteomes" id="UP000836387">
    <property type="component" value="Unassembled WGS sequence"/>
</dbReference>
<reference evidence="1" key="2">
    <citation type="submission" date="2021-10" db="EMBL/GenBank/DDBJ databases">
        <authorList>
            <person name="Piombo E."/>
        </authorList>
    </citation>
    <scope>NUCLEOTIDE SEQUENCE</scope>
</reference>
<evidence type="ECO:0000313" key="2">
    <source>
        <dbReference type="Proteomes" id="UP000836387"/>
    </source>
</evidence>
<proteinExistence type="predicted"/>
<protein>
    <submittedName>
        <fullName evidence="1">Uncharacterized protein</fullName>
    </submittedName>
</protein>